<gene>
    <name evidence="2" type="primary">tagF</name>
    <name evidence="2" type="ORF">NCTC11297_02021</name>
</gene>
<dbReference type="EMBL" id="UGSP01000001">
    <property type="protein sequence ID" value="SUB24950.1"/>
    <property type="molecule type" value="Genomic_DNA"/>
</dbReference>
<keyword evidence="2" id="KW-0808">Transferase</keyword>
<dbReference type="GO" id="GO:0016020">
    <property type="term" value="C:membrane"/>
    <property type="evidence" value="ECO:0007669"/>
    <property type="project" value="InterPro"/>
</dbReference>
<feature type="domain" description="Glycosyltransferase 2-like" evidence="1">
    <location>
        <begin position="8"/>
        <end position="143"/>
    </location>
</feature>
<evidence type="ECO:0000313" key="2">
    <source>
        <dbReference type="EMBL" id="SUB24950.1"/>
    </source>
</evidence>
<proteinExistence type="predicted"/>
<evidence type="ECO:0000259" key="1">
    <source>
        <dbReference type="Pfam" id="PF00535"/>
    </source>
</evidence>
<sequence>MYKKYIFSIIMPIYNVDKWLEEAINSVIEQQGFSFQKSVQLILVNDCSPDNSEEICLKYQKKYPNNVLYIKNEHNMGLSKTRNNGLKHAQGEYINFFDPDDILSSNVLLEVYKFFLNAKKNNINLAHVSIPLEFFEAANGLHPKYTILGEKNRIIDLNNEGYNFILSSASTFYPYEVIKNKKYDHSLFGEEDTLFNFEIYQKIKKLGYVIENGVRYYYRKRREGGSQVDQSRIKPQAFYTPINLIQKVKINRNSTLFYELCIYELRSRLKTIKPSIFKDESEYYYIINEYRKIMNNVPIDFVLKNTKFITDIDDKVAFITLLYSKPLYINKNGMVQIEGKDIFTINNIPVHVKHISLEGNILVIETLFNNYNMEDLSIVLYTDSKKVILPTNAYYTESVYIQSKAGIQSNSQVLYSKFEIPASQIGRYKLYIKRKSNGHLHVASVIRTYSESPFLGNGVFNSNVFKIYSGVKTSVSLYKKVFIIEKFTKWKKFTTRMRAFFIIKKQHNKFKWLRLLKLKQAKYWLFNDRPINANDNAEYFFEYINKNHKDIAKNSYFVLSKKSTDIDRIKKIGNVVIQNSLKHKFLYLNAKYVFTSHLATSFFKPISFKFLKYYNDLLEAKLIWLQHGITMNDIESAANKFNKQVSKVVMSASFEKQIFSQRKFFYSSKDIIPTGFPRHDKLSHSKENIILIMPTWRAYLSGKILSNGLHAEKKGFKNSLFYKNYAELLSNRKLLNLLNFYNYKIIFVLHPGFKQYNHYFNKFENKHVNIKKENSFSYNKLFNKSALLITDYSSVFFDFSYTMKPCLFFQFDKDDFYGQHYKKGMFDFDSMAPGPVFDKVDTLIANIEVLLKNNMIVDKKFIKRIESMYKYTDNNNSERLFREITKND</sequence>
<dbReference type="GeneID" id="300134206"/>
<dbReference type="CDD" id="cd00761">
    <property type="entry name" value="Glyco_tranf_GTA_type"/>
    <property type="match status" value="1"/>
</dbReference>
<accession>A0A379ATK0</accession>
<dbReference type="RefSeq" id="WP_115250055.1">
    <property type="nucleotide sequence ID" value="NZ_UGSP01000001.1"/>
</dbReference>
<keyword evidence="3" id="KW-1185">Reference proteome</keyword>
<dbReference type="GO" id="GO:0047355">
    <property type="term" value="F:CDP-glycerol glycerophosphotransferase activity"/>
    <property type="evidence" value="ECO:0007669"/>
    <property type="project" value="UniProtKB-EC"/>
</dbReference>
<reference evidence="2 3" key="1">
    <citation type="submission" date="2018-06" db="EMBL/GenBank/DDBJ databases">
        <authorList>
            <consortium name="Pathogen Informatics"/>
            <person name="Doyle S."/>
        </authorList>
    </citation>
    <scope>NUCLEOTIDE SEQUENCE [LARGE SCALE GENOMIC DNA]</scope>
    <source>
        <strain evidence="3">NCTC 11297</strain>
    </source>
</reference>
<dbReference type="Proteomes" id="UP000255098">
    <property type="component" value="Unassembled WGS sequence"/>
</dbReference>
<dbReference type="InterPro" id="IPR001173">
    <property type="entry name" value="Glyco_trans_2-like"/>
</dbReference>
<dbReference type="EC" id="2.7.8.12" evidence="2"/>
<dbReference type="SUPFAM" id="SSF53756">
    <property type="entry name" value="UDP-Glycosyltransferase/glycogen phosphorylase"/>
    <property type="match status" value="1"/>
</dbReference>
<dbReference type="AlphaFoldDB" id="A0A379ATK0"/>
<dbReference type="PANTHER" id="PTHR22916:SF3">
    <property type="entry name" value="UDP-GLCNAC:BETAGAL BETA-1,3-N-ACETYLGLUCOSAMINYLTRANSFERASE-LIKE PROTEIN 1"/>
    <property type="match status" value="1"/>
</dbReference>
<dbReference type="PANTHER" id="PTHR22916">
    <property type="entry name" value="GLYCOSYLTRANSFERASE"/>
    <property type="match status" value="1"/>
</dbReference>
<dbReference type="Gene3D" id="3.90.550.10">
    <property type="entry name" value="Spore Coat Polysaccharide Biosynthesis Protein SpsA, Chain A"/>
    <property type="match status" value="1"/>
</dbReference>
<dbReference type="InterPro" id="IPR043148">
    <property type="entry name" value="TagF_C"/>
</dbReference>
<evidence type="ECO:0000313" key="3">
    <source>
        <dbReference type="Proteomes" id="UP000255098"/>
    </source>
</evidence>
<dbReference type="Pfam" id="PF04464">
    <property type="entry name" value="Glyphos_transf"/>
    <property type="match status" value="1"/>
</dbReference>
<dbReference type="InterPro" id="IPR007554">
    <property type="entry name" value="Glycerophosphate_synth"/>
</dbReference>
<dbReference type="SUPFAM" id="SSF53448">
    <property type="entry name" value="Nucleotide-diphospho-sugar transferases"/>
    <property type="match status" value="1"/>
</dbReference>
<dbReference type="Gene3D" id="3.40.50.12580">
    <property type="match status" value="1"/>
</dbReference>
<organism evidence="2 3">
    <name type="scientific">Avibacterium avium</name>
    <name type="common">Pasteurella avium</name>
    <dbReference type="NCBI Taxonomy" id="751"/>
    <lineage>
        <taxon>Bacteria</taxon>
        <taxon>Pseudomonadati</taxon>
        <taxon>Pseudomonadota</taxon>
        <taxon>Gammaproteobacteria</taxon>
        <taxon>Pasteurellales</taxon>
        <taxon>Pasteurellaceae</taxon>
        <taxon>Avibacterium</taxon>
    </lineage>
</organism>
<protein>
    <submittedName>
        <fullName evidence="2">Glycosyl transferase, family 2 protein-3</fullName>
        <ecNumber evidence="2">2.7.8.12</ecNumber>
    </submittedName>
</protein>
<dbReference type="Pfam" id="PF00535">
    <property type="entry name" value="Glycos_transf_2"/>
    <property type="match status" value="1"/>
</dbReference>
<name>A0A379ATK0_AVIAV</name>
<dbReference type="GO" id="GO:0016758">
    <property type="term" value="F:hexosyltransferase activity"/>
    <property type="evidence" value="ECO:0007669"/>
    <property type="project" value="UniProtKB-ARBA"/>
</dbReference>
<dbReference type="InterPro" id="IPR029044">
    <property type="entry name" value="Nucleotide-diphossugar_trans"/>
</dbReference>